<evidence type="ECO:0000313" key="4">
    <source>
        <dbReference type="EMBL" id="CAD8162021.1"/>
    </source>
</evidence>
<comment type="caution">
    <text evidence="4">The sequence shown here is derived from an EMBL/GenBank/DDBJ whole genome shotgun (WGS) entry which is preliminary data.</text>
</comment>
<evidence type="ECO:0000256" key="1">
    <source>
        <dbReference type="ARBA" id="ARBA00022737"/>
    </source>
</evidence>
<dbReference type="InterPro" id="IPR051685">
    <property type="entry name" value="Ycf3/AcsC/BcsC/TPR_MFPF"/>
</dbReference>
<dbReference type="EMBL" id="CAJJDP010000041">
    <property type="protein sequence ID" value="CAD8162021.1"/>
    <property type="molecule type" value="Genomic_DNA"/>
</dbReference>
<keyword evidence="1" id="KW-0677">Repeat</keyword>
<organism evidence="4 5">
    <name type="scientific">Paramecium octaurelia</name>
    <dbReference type="NCBI Taxonomy" id="43137"/>
    <lineage>
        <taxon>Eukaryota</taxon>
        <taxon>Sar</taxon>
        <taxon>Alveolata</taxon>
        <taxon>Ciliophora</taxon>
        <taxon>Intramacronucleata</taxon>
        <taxon>Oligohymenophorea</taxon>
        <taxon>Peniculida</taxon>
        <taxon>Parameciidae</taxon>
        <taxon>Paramecium</taxon>
    </lineage>
</organism>
<sequence>MNITTDSCQKTHHQNNRIIGFCLRCKDNYLSCKSCFAEFHYQHNEDFLLIDNILLVVDQVLQKMRQAIEQLKTHNLFDVGTFINSKYSQLKEIVTQLMNQNNQINRLHIQMFNNNIQDNTLNEILCQLIVQSSCFSEQQLENIKQIFIQSFQQVQLDNQIREMLDRCYLLCSIQKYPEAHKLSQVLLKLTSKKYFLKTYLSQFDSITNKEIWNLECLFGRNLYLLKKYDLSIDFFKKLLQQNQNEHILAESYIYLSLNLIQTKKYAEALNELAVYRTLNPRNILINFFEGFALERMNEIQDAVWKYQELALTTNDLLYNLAYGKILLQAEFFNQAEEVFERIIQNNNQNEIAQIYKCLTLLKGQKFPKALKQSQILIESKQKSVYGYVLKGIILKMQKKNQEVNIISNQLNLSFPDNRWNYLFQGIILIQDSNFWDANGYLQKIIDDKYIEENVKRIQVRSLLQVKKVPEAFEILNKIQSCKGYDAMLNDTFYMLKQIGMTSQGAILFKRLYQKKKEDSEAVHFEGQCYYNDVQYDKALQCFNKAIDANPKQSKSFYYKGQIQFRTFQFEQAIESYLNAGKTSQKYNNHFISFHKGNLYLFLFQFEKALEAYNFAIEQDNQIETTNERRQITLTMKAIIHWYKKEAQNALNLVDRNLQTSTFMLSRLYKELNYDYQADYNLNLFKQNNPADSYNFQKQNYDHGQMFIKYMEKNSLQFEQLDDREYEIMKYAAWVLDYYAYDIEFGYKDWDYNKVFYLTIQNEQDEKLIREQLKRQEKYPII</sequence>
<dbReference type="AlphaFoldDB" id="A0A8S1UA30"/>
<evidence type="ECO:0000313" key="5">
    <source>
        <dbReference type="Proteomes" id="UP000683925"/>
    </source>
</evidence>
<dbReference type="InterPro" id="IPR019734">
    <property type="entry name" value="TPR_rpt"/>
</dbReference>
<evidence type="ECO:0000256" key="2">
    <source>
        <dbReference type="ARBA" id="ARBA00022803"/>
    </source>
</evidence>
<name>A0A8S1UA30_PAROT</name>
<dbReference type="OMA" id="IHWYKKE"/>
<dbReference type="PANTHER" id="PTHR44943">
    <property type="entry name" value="CELLULOSE SYNTHASE OPERON PROTEIN C"/>
    <property type="match status" value="1"/>
</dbReference>
<evidence type="ECO:0000256" key="3">
    <source>
        <dbReference type="PROSITE-ProRule" id="PRU00339"/>
    </source>
</evidence>
<dbReference type="OrthoDB" id="306001at2759"/>
<keyword evidence="2 3" id="KW-0802">TPR repeat</keyword>
<protein>
    <recommendedName>
        <fullName evidence="6">Tetratricopeptide repeat protein</fullName>
    </recommendedName>
</protein>
<keyword evidence="5" id="KW-1185">Reference proteome</keyword>
<dbReference type="Pfam" id="PF12895">
    <property type="entry name" value="ANAPC3"/>
    <property type="match status" value="1"/>
</dbReference>
<feature type="repeat" description="TPR" evidence="3">
    <location>
        <begin position="519"/>
        <end position="552"/>
    </location>
</feature>
<dbReference type="PANTHER" id="PTHR44943:SF4">
    <property type="entry name" value="TPR REPEAT-CONTAINING PROTEIN MJ0798"/>
    <property type="match status" value="1"/>
</dbReference>
<dbReference type="Proteomes" id="UP000683925">
    <property type="component" value="Unassembled WGS sequence"/>
</dbReference>
<evidence type="ECO:0008006" key="6">
    <source>
        <dbReference type="Google" id="ProtNLM"/>
    </source>
</evidence>
<dbReference type="SMART" id="SM00028">
    <property type="entry name" value="TPR"/>
    <property type="match status" value="4"/>
</dbReference>
<accession>A0A8S1UA30</accession>
<gene>
    <name evidence="4" type="ORF">POCTA_138.1.T0410032</name>
</gene>
<reference evidence="4" key="1">
    <citation type="submission" date="2021-01" db="EMBL/GenBank/DDBJ databases">
        <authorList>
            <consortium name="Genoscope - CEA"/>
            <person name="William W."/>
        </authorList>
    </citation>
    <scope>NUCLEOTIDE SEQUENCE</scope>
</reference>
<proteinExistence type="predicted"/>
<dbReference type="PROSITE" id="PS50005">
    <property type="entry name" value="TPR"/>
    <property type="match status" value="1"/>
</dbReference>